<dbReference type="RefSeq" id="XP_004998906.1">
    <property type="nucleotide sequence ID" value="XM_004998849.1"/>
</dbReference>
<dbReference type="Proteomes" id="UP000007799">
    <property type="component" value="Unassembled WGS sequence"/>
</dbReference>
<proteinExistence type="predicted"/>
<reference evidence="2" key="1">
    <citation type="submission" date="2009-08" db="EMBL/GenBank/DDBJ databases">
        <title>Annotation of Salpingoeca rosetta.</title>
        <authorList>
            <consortium name="The Broad Institute Genome Sequencing Platform"/>
            <person name="Russ C."/>
            <person name="Cuomo C."/>
            <person name="Burger G."/>
            <person name="Gray M.W."/>
            <person name="Holland P.W.H."/>
            <person name="King N."/>
            <person name="Lang F.B.F."/>
            <person name="Roger A.J."/>
            <person name="Ruiz-Trillo I."/>
            <person name="Young S.K."/>
            <person name="Zeng Q."/>
            <person name="Gargeya S."/>
            <person name="Alvarado L."/>
            <person name="Berlin A."/>
            <person name="Chapman S.B."/>
            <person name="Chen Z."/>
            <person name="Freedman E."/>
            <person name="Gellesch M."/>
            <person name="Goldberg J."/>
            <person name="Griggs A."/>
            <person name="Gujja S."/>
            <person name="Heilman E."/>
            <person name="Heiman D."/>
            <person name="Howarth C."/>
            <person name="Mehta T."/>
            <person name="Neiman D."/>
            <person name="Pearson M."/>
            <person name="Roberts A."/>
            <person name="Saif S."/>
            <person name="Shea T."/>
            <person name="Shenoy N."/>
            <person name="Sisk P."/>
            <person name="Stolte C."/>
            <person name="Sykes S."/>
            <person name="White J."/>
            <person name="Yandava C."/>
            <person name="Haas B."/>
            <person name="Nusbaum C."/>
            <person name="Birren B."/>
        </authorList>
    </citation>
    <scope>NUCLEOTIDE SEQUENCE [LARGE SCALE GENOMIC DNA]</scope>
    <source>
        <strain evidence="2">ATCC 50818</strain>
    </source>
</reference>
<dbReference type="InParanoid" id="F2TW90"/>
<name>F2TW90_SALR5</name>
<accession>F2TW90</accession>
<evidence type="ECO:0000313" key="3">
    <source>
        <dbReference type="Proteomes" id="UP000007799"/>
    </source>
</evidence>
<protein>
    <submittedName>
        <fullName evidence="2">Uncharacterized protein</fullName>
    </submittedName>
</protein>
<evidence type="ECO:0000313" key="2">
    <source>
        <dbReference type="EMBL" id="EGD72336.1"/>
    </source>
</evidence>
<dbReference type="KEGG" id="sre:PTSG_00357"/>
<organism evidence="3">
    <name type="scientific">Salpingoeca rosetta (strain ATCC 50818 / BSB-021)</name>
    <dbReference type="NCBI Taxonomy" id="946362"/>
    <lineage>
        <taxon>Eukaryota</taxon>
        <taxon>Choanoflagellata</taxon>
        <taxon>Craspedida</taxon>
        <taxon>Salpingoecidae</taxon>
        <taxon>Salpingoeca</taxon>
    </lineage>
</organism>
<dbReference type="GeneID" id="16067458"/>
<feature type="region of interest" description="Disordered" evidence="1">
    <location>
        <begin position="52"/>
        <end position="145"/>
    </location>
</feature>
<feature type="compositionally biased region" description="Low complexity" evidence="1">
    <location>
        <begin position="132"/>
        <end position="142"/>
    </location>
</feature>
<dbReference type="EMBL" id="GL832955">
    <property type="protein sequence ID" value="EGD72336.1"/>
    <property type="molecule type" value="Genomic_DNA"/>
</dbReference>
<dbReference type="AlphaFoldDB" id="F2TW90"/>
<gene>
    <name evidence="2" type="ORF">PTSG_00357</name>
</gene>
<keyword evidence="3" id="KW-1185">Reference proteome</keyword>
<sequence>MSHGHVTHCNQRLSHALSSSLFHFPFPRPRNSSPLTTHTCTTCSSWLFIFPGHTPPTTGQQNQAKHTSDPPPKRPSKRPHSPRPQPWPTTQTWQSAKPTPRPSGARARGRRRRGSSCCGRTKSLRGRCHNVSSKSRPSSSSSFNRASLKTTFAVPSRALLQPQRSSEHPMLRVLCLVTFCSCSAFIRVRACVRLVGCVHLGTPHVRCMCYSHTASCPPPPILTALFHLSVSSTLLSSQTQPRSNVPLLTLPVLPLLRPSLPTSLL</sequence>
<evidence type="ECO:0000256" key="1">
    <source>
        <dbReference type="SAM" id="MobiDB-lite"/>
    </source>
</evidence>
<feature type="compositionally biased region" description="Polar residues" evidence="1">
    <location>
        <begin position="55"/>
        <end position="65"/>
    </location>
</feature>